<organism evidence="5 7">
    <name type="scientific">Candidatus Chlorohelix allophototropha</name>
    <dbReference type="NCBI Taxonomy" id="3003348"/>
    <lineage>
        <taxon>Bacteria</taxon>
        <taxon>Bacillati</taxon>
        <taxon>Chloroflexota</taxon>
        <taxon>Chloroflexia</taxon>
        <taxon>Candidatus Chloroheliales</taxon>
        <taxon>Candidatus Chloroheliaceae</taxon>
        <taxon>Candidatus Chlorohelix</taxon>
    </lineage>
</organism>
<protein>
    <submittedName>
        <fullName evidence="5">M20/M25/M40 family metallo-hydrolase</fullName>
    </submittedName>
</protein>
<evidence type="ECO:0000256" key="2">
    <source>
        <dbReference type="ARBA" id="ARBA00022723"/>
    </source>
</evidence>
<gene>
    <name evidence="5" type="ORF">HXX08_01100</name>
    <name evidence="6" type="ORF">OZ401_002140</name>
</gene>
<dbReference type="InterPro" id="IPR002933">
    <property type="entry name" value="Peptidase_M20"/>
</dbReference>
<dbReference type="RefSeq" id="WP_341468228.1">
    <property type="nucleotide sequence ID" value="NZ_CP128399.1"/>
</dbReference>
<reference evidence="5 7" key="1">
    <citation type="submission" date="2020-06" db="EMBL/GenBank/DDBJ databases">
        <title>Anoxygenic phototrophic Chloroflexota member uses a Type I reaction center.</title>
        <authorList>
            <person name="Tsuji J.M."/>
            <person name="Shaw N.A."/>
            <person name="Nagashima S."/>
            <person name="Venkiteswaran J."/>
            <person name="Schiff S.L."/>
            <person name="Hanada S."/>
            <person name="Tank M."/>
            <person name="Neufeld J.D."/>
        </authorList>
    </citation>
    <scope>NUCLEOTIDE SEQUENCE [LARGE SCALE GENOMIC DNA]</scope>
    <source>
        <strain evidence="5">L227-S17</strain>
    </source>
</reference>
<dbReference type="Gene3D" id="3.30.70.360">
    <property type="match status" value="1"/>
</dbReference>
<keyword evidence="8" id="KW-1185">Reference proteome</keyword>
<evidence type="ECO:0000313" key="7">
    <source>
        <dbReference type="Proteomes" id="UP000521676"/>
    </source>
</evidence>
<dbReference type="GO" id="GO:0008233">
    <property type="term" value="F:peptidase activity"/>
    <property type="evidence" value="ECO:0007669"/>
    <property type="project" value="UniProtKB-KW"/>
</dbReference>
<dbReference type="GO" id="GO:0009014">
    <property type="term" value="F:succinyl-diaminopimelate desuccinylase activity"/>
    <property type="evidence" value="ECO:0007669"/>
    <property type="project" value="TreeGrafter"/>
</dbReference>
<dbReference type="Proteomes" id="UP001431572">
    <property type="component" value="Chromosome 1"/>
</dbReference>
<dbReference type="Proteomes" id="UP000521676">
    <property type="component" value="Unassembled WGS sequence"/>
</dbReference>
<evidence type="ECO:0000259" key="4">
    <source>
        <dbReference type="Pfam" id="PF07687"/>
    </source>
</evidence>
<accession>A0A8T7LU97</accession>
<dbReference type="AlphaFoldDB" id="A0A8T7LU97"/>
<keyword evidence="1" id="KW-0645">Protease</keyword>
<dbReference type="EMBL" id="JACATZ010000001">
    <property type="protein sequence ID" value="NWJ44453.1"/>
    <property type="molecule type" value="Genomic_DNA"/>
</dbReference>
<dbReference type="Pfam" id="PF01546">
    <property type="entry name" value="Peptidase_M20"/>
    <property type="match status" value="1"/>
</dbReference>
<dbReference type="GO" id="GO:0046872">
    <property type="term" value="F:metal ion binding"/>
    <property type="evidence" value="ECO:0007669"/>
    <property type="project" value="UniProtKB-KW"/>
</dbReference>
<dbReference type="InterPro" id="IPR011650">
    <property type="entry name" value="Peptidase_M20_dimer"/>
</dbReference>
<dbReference type="GO" id="GO:0009089">
    <property type="term" value="P:lysine biosynthetic process via diaminopimelate"/>
    <property type="evidence" value="ECO:0007669"/>
    <property type="project" value="TreeGrafter"/>
</dbReference>
<keyword evidence="3" id="KW-0378">Hydrolase</keyword>
<dbReference type="PANTHER" id="PTHR43270:SF8">
    <property type="entry name" value="DI- AND TRIPEPTIDASE DUG2-RELATED"/>
    <property type="match status" value="1"/>
</dbReference>
<sequence length="487" mass="53742">MSSEAAGNIDRELDDYITANLPRFITELGALCSPTTTQSSRRSKNDPDDITRLIINMLKERGLKTENWSLNKRSTIFARGEQRSESNTLLSYNTYEIMPPGQMDEWQSAMFGLNERDGKLYAKGVADNRANLVARLAAYEAWREVYGSVPCNVKFLVEGRTGDGQSLASKLLAEKSGVLKADACLWDSGENTPEGIPVIGLGQKGYLCIELRSKTLSQDGNSALAGILPSGGWRLIWAMSAIKNDNEDIQIDDFDADIQVPTHEDSSFIMQTAKRYTNRLEERLTRFGVSEYLMGLKSLPLLITEFFTPTANITGFVGGYLGDDVKTVLMASGHARLDFRLVPNQDPATALDLIRKHLYNRGYTDIEVTQVGVSEKPVRTSPTHPFVKLAIESLGQAIDLAPLVIPLAPTVGPMHAFKEALGDLPLICTGTYYDGAQRQTANENIRIADFLNHIKFTTRLLGNLNNYTRSDATEKITETVTSKQASG</sequence>
<dbReference type="Gene3D" id="3.40.630.10">
    <property type="entry name" value="Zn peptidases"/>
    <property type="match status" value="1"/>
</dbReference>
<dbReference type="PANTHER" id="PTHR43270">
    <property type="entry name" value="BETA-ALA-HIS DIPEPTIDASE"/>
    <property type="match status" value="1"/>
</dbReference>
<dbReference type="Pfam" id="PF07687">
    <property type="entry name" value="M20_dimer"/>
    <property type="match status" value="1"/>
</dbReference>
<evidence type="ECO:0000256" key="1">
    <source>
        <dbReference type="ARBA" id="ARBA00022670"/>
    </source>
</evidence>
<feature type="domain" description="Peptidase M20 dimerisation" evidence="4">
    <location>
        <begin position="281"/>
        <end position="361"/>
    </location>
</feature>
<proteinExistence type="predicted"/>
<name>A0A8T7LU97_9CHLR</name>
<keyword evidence="2" id="KW-0479">Metal-binding</keyword>
<evidence type="ECO:0000313" key="8">
    <source>
        <dbReference type="Proteomes" id="UP001431572"/>
    </source>
</evidence>
<evidence type="ECO:0000313" key="6">
    <source>
        <dbReference type="EMBL" id="WJW66344.1"/>
    </source>
</evidence>
<dbReference type="SUPFAM" id="SSF53187">
    <property type="entry name" value="Zn-dependent exopeptidases"/>
    <property type="match status" value="1"/>
</dbReference>
<dbReference type="InterPro" id="IPR051458">
    <property type="entry name" value="Cyt/Met_Dipeptidase"/>
</dbReference>
<evidence type="ECO:0000313" key="5">
    <source>
        <dbReference type="EMBL" id="NWJ44453.1"/>
    </source>
</evidence>
<dbReference type="GO" id="GO:0006508">
    <property type="term" value="P:proteolysis"/>
    <property type="evidence" value="ECO:0007669"/>
    <property type="project" value="UniProtKB-KW"/>
</dbReference>
<reference evidence="6" key="2">
    <citation type="journal article" date="2024" name="Nature">
        <title>Anoxygenic phototroph of the Chloroflexota uses a type I reaction centre.</title>
        <authorList>
            <person name="Tsuji J.M."/>
            <person name="Shaw N.A."/>
            <person name="Nagashima S."/>
            <person name="Venkiteswaran J.J."/>
            <person name="Schiff S.L."/>
            <person name="Watanabe T."/>
            <person name="Fukui M."/>
            <person name="Hanada S."/>
            <person name="Tank M."/>
            <person name="Neufeld J.D."/>
        </authorList>
    </citation>
    <scope>NUCLEOTIDE SEQUENCE</scope>
    <source>
        <strain evidence="6">L227-S17</strain>
    </source>
</reference>
<evidence type="ECO:0000256" key="3">
    <source>
        <dbReference type="ARBA" id="ARBA00022801"/>
    </source>
</evidence>
<dbReference type="EMBL" id="CP128399">
    <property type="protein sequence ID" value="WJW66344.1"/>
    <property type="molecule type" value="Genomic_DNA"/>
</dbReference>
<dbReference type="GO" id="GO:0005829">
    <property type="term" value="C:cytosol"/>
    <property type="evidence" value="ECO:0007669"/>
    <property type="project" value="TreeGrafter"/>
</dbReference>